<proteinExistence type="predicted"/>
<evidence type="ECO:0008006" key="3">
    <source>
        <dbReference type="Google" id="ProtNLM"/>
    </source>
</evidence>
<dbReference type="InParanoid" id="A0A024GLW1"/>
<dbReference type="EMBL" id="CAIX01000190">
    <property type="protein sequence ID" value="CCI47860.1"/>
    <property type="molecule type" value="Genomic_DNA"/>
</dbReference>
<dbReference type="AlphaFoldDB" id="A0A024GLW1"/>
<keyword evidence="2" id="KW-1185">Reference proteome</keyword>
<comment type="caution">
    <text evidence="1">The sequence shown here is derived from an EMBL/GenBank/DDBJ whole genome shotgun (WGS) entry which is preliminary data.</text>
</comment>
<dbReference type="Proteomes" id="UP000053237">
    <property type="component" value="Unassembled WGS sequence"/>
</dbReference>
<sequence>MSQSQPRYSVGRRVAIPLEGRTGCIDSFDTTTGRYKLIYHDGYEDYVAEDQMAQYVVASSADSTKQADADPLIGSLLIKEAITYDEEIESYTGVVSKYNETSARYCITYSDGKSEELTSEETMRFVETYTLRDINAEEKTSLEHSKKRKRQSLSGVQGVQSVPCYIGKIKFSKRASAYLVVRKILLAIVDQNAVKKMISDRLLDILMNNDVKVFFSVFFFSYSYYLKVKLQPKTALEMFVEAGGMILLQKVLVLWMRTTTTHIGALLVLKTIASLPGVTPTIVLQSGIGKTLRDIVRGCQTMDHLMSVLGDVASWIINAWKRDIKYKTQFSHAKDIIQNNADEVKSISEPIYLPASCNDPDSKLKRANTKYLQQLLEDTSKSQDYPAFQDTDQPDILLPRYNSLGSEVARRLHRPIVLIDSLAAKINHEHTELIRASHTELEQDDPSSPVGRIKFGNPRLVYYQSEHPVMTLLKSPRFVSQPEDKVSSEQPSHKKMNSKSVWRVDFVKAAASAANDANGHRKEAKEDNVISISAPTPKSILKVKESVTVSTDFATRLD</sequence>
<name>A0A024GLW1_9STRA</name>
<accession>A0A024GLW1</accession>
<gene>
    <name evidence="1" type="ORF">BN9_088790</name>
</gene>
<protein>
    <recommendedName>
        <fullName evidence="3">Tudor domain-containing protein</fullName>
    </recommendedName>
</protein>
<evidence type="ECO:0000313" key="1">
    <source>
        <dbReference type="EMBL" id="CCI47860.1"/>
    </source>
</evidence>
<evidence type="ECO:0000313" key="2">
    <source>
        <dbReference type="Proteomes" id="UP000053237"/>
    </source>
</evidence>
<organism evidence="1 2">
    <name type="scientific">Albugo candida</name>
    <dbReference type="NCBI Taxonomy" id="65357"/>
    <lineage>
        <taxon>Eukaryota</taxon>
        <taxon>Sar</taxon>
        <taxon>Stramenopiles</taxon>
        <taxon>Oomycota</taxon>
        <taxon>Peronosporomycetes</taxon>
        <taxon>Albuginales</taxon>
        <taxon>Albuginaceae</taxon>
        <taxon>Albugo</taxon>
    </lineage>
</organism>
<dbReference type="OrthoDB" id="160810at2759"/>
<reference evidence="1 2" key="1">
    <citation type="submission" date="2012-05" db="EMBL/GenBank/DDBJ databases">
        <title>Recombination and specialization in a pathogen metapopulation.</title>
        <authorList>
            <person name="Gardiner A."/>
            <person name="Kemen E."/>
            <person name="Schultz-Larsen T."/>
            <person name="MacLean D."/>
            <person name="Van Oosterhout C."/>
            <person name="Jones J.D.G."/>
        </authorList>
    </citation>
    <scope>NUCLEOTIDE SEQUENCE [LARGE SCALE GENOMIC DNA]</scope>
    <source>
        <strain evidence="1 2">Ac Nc2</strain>
    </source>
</reference>